<sequence>MIKPLQSGTDFSDPGFNQRAACDRARIEQHLTGHGQVHADDRGTSMLVSANYPPFEGEIDNGPFLRIALATGRAARILQQGGGARLEGLWRQGTLAISPPHSRGFAKAERTSMIGLALLPGSDGTEPDLDPDHVSALAGRFQDDALLVSVVTALHHEAAIHGASTAFFDAGRALILRRLMELKAGAPRRERQHHPLPDGRYNRVLDYVEESLGGDISVARMAKAAGLDSSGFTRALRARTGLPPYAWLTQRRMIRAQALLRTGMPVTQVATHVGYANPGKFASAFKRVTGHAPSRWVRLDED</sequence>
<dbReference type="Pfam" id="PF12833">
    <property type="entry name" value="HTH_18"/>
    <property type="match status" value="1"/>
</dbReference>
<name>A0ABT0BTA6_9SPHN</name>
<keyword evidence="2" id="KW-0238">DNA-binding</keyword>
<comment type="caution">
    <text evidence="5">The sequence shown here is derived from an EMBL/GenBank/DDBJ whole genome shotgun (WGS) entry which is preliminary data.</text>
</comment>
<dbReference type="RefSeq" id="WP_243922777.1">
    <property type="nucleotide sequence ID" value="NZ_JALHLG010000029.1"/>
</dbReference>
<keyword evidence="1" id="KW-0805">Transcription regulation</keyword>
<dbReference type="InterPro" id="IPR018060">
    <property type="entry name" value="HTH_AraC"/>
</dbReference>
<dbReference type="SUPFAM" id="SSF46689">
    <property type="entry name" value="Homeodomain-like"/>
    <property type="match status" value="2"/>
</dbReference>
<keyword evidence="3" id="KW-0804">Transcription</keyword>
<dbReference type="InterPro" id="IPR018062">
    <property type="entry name" value="HTH_AraC-typ_CS"/>
</dbReference>
<evidence type="ECO:0000256" key="1">
    <source>
        <dbReference type="ARBA" id="ARBA00023015"/>
    </source>
</evidence>
<dbReference type="PROSITE" id="PS00041">
    <property type="entry name" value="HTH_ARAC_FAMILY_1"/>
    <property type="match status" value="1"/>
</dbReference>
<dbReference type="PANTHER" id="PTHR46796:SF14">
    <property type="entry name" value="TRANSCRIPTIONAL REGULATORY PROTEIN"/>
    <property type="match status" value="1"/>
</dbReference>
<keyword evidence="6" id="KW-1185">Reference proteome</keyword>
<organism evidence="5 6">
    <name type="scientific">Novosphingobium beihaiensis</name>
    <dbReference type="NCBI Taxonomy" id="2930389"/>
    <lineage>
        <taxon>Bacteria</taxon>
        <taxon>Pseudomonadati</taxon>
        <taxon>Pseudomonadota</taxon>
        <taxon>Alphaproteobacteria</taxon>
        <taxon>Sphingomonadales</taxon>
        <taxon>Sphingomonadaceae</taxon>
        <taxon>Novosphingobium</taxon>
    </lineage>
</organism>
<proteinExistence type="predicted"/>
<dbReference type="PANTHER" id="PTHR46796">
    <property type="entry name" value="HTH-TYPE TRANSCRIPTIONAL ACTIVATOR RHAS-RELATED"/>
    <property type="match status" value="1"/>
</dbReference>
<evidence type="ECO:0000256" key="3">
    <source>
        <dbReference type="ARBA" id="ARBA00023163"/>
    </source>
</evidence>
<dbReference type="Proteomes" id="UP001202281">
    <property type="component" value="Unassembled WGS sequence"/>
</dbReference>
<dbReference type="PROSITE" id="PS01124">
    <property type="entry name" value="HTH_ARAC_FAMILY_2"/>
    <property type="match status" value="1"/>
</dbReference>
<dbReference type="InterPro" id="IPR050204">
    <property type="entry name" value="AraC_XylS_family_regulators"/>
</dbReference>
<evidence type="ECO:0000256" key="2">
    <source>
        <dbReference type="ARBA" id="ARBA00023125"/>
    </source>
</evidence>
<protein>
    <submittedName>
        <fullName evidence="5">AraC family transcriptional regulator</fullName>
    </submittedName>
</protein>
<evidence type="ECO:0000313" key="6">
    <source>
        <dbReference type="Proteomes" id="UP001202281"/>
    </source>
</evidence>
<dbReference type="EMBL" id="JALHLG010000029">
    <property type="protein sequence ID" value="MCJ2188274.1"/>
    <property type="molecule type" value="Genomic_DNA"/>
</dbReference>
<feature type="domain" description="HTH araC/xylS-type" evidence="4">
    <location>
        <begin position="202"/>
        <end position="299"/>
    </location>
</feature>
<gene>
    <name evidence="5" type="ORF">MTR66_15810</name>
</gene>
<dbReference type="Gene3D" id="1.10.10.60">
    <property type="entry name" value="Homeodomain-like"/>
    <property type="match status" value="2"/>
</dbReference>
<accession>A0ABT0BTA6</accession>
<dbReference type="InterPro" id="IPR009057">
    <property type="entry name" value="Homeodomain-like_sf"/>
</dbReference>
<dbReference type="SMART" id="SM00342">
    <property type="entry name" value="HTH_ARAC"/>
    <property type="match status" value="1"/>
</dbReference>
<reference evidence="5 6" key="1">
    <citation type="submission" date="2022-04" db="EMBL/GenBank/DDBJ databases">
        <title>Identification of a novel bacterium isolated from mangrove sediments.</title>
        <authorList>
            <person name="Pan X."/>
        </authorList>
    </citation>
    <scope>NUCLEOTIDE SEQUENCE [LARGE SCALE GENOMIC DNA]</scope>
    <source>
        <strain evidence="5 6">B2638</strain>
    </source>
</reference>
<evidence type="ECO:0000259" key="4">
    <source>
        <dbReference type="PROSITE" id="PS01124"/>
    </source>
</evidence>
<evidence type="ECO:0000313" key="5">
    <source>
        <dbReference type="EMBL" id="MCJ2188274.1"/>
    </source>
</evidence>